<dbReference type="RefSeq" id="XP_007404903.1">
    <property type="nucleotide sequence ID" value="XM_007404841.1"/>
</dbReference>
<dbReference type="PANTHER" id="PTHR11271">
    <property type="entry name" value="GUANINE DEAMINASE"/>
    <property type="match status" value="1"/>
</dbReference>
<dbReference type="KEGG" id="mlr:MELLADRAFT_88882"/>
<evidence type="ECO:0000256" key="2">
    <source>
        <dbReference type="ARBA" id="ARBA00022723"/>
    </source>
</evidence>
<dbReference type="GO" id="GO:0046098">
    <property type="term" value="P:guanine metabolic process"/>
    <property type="evidence" value="ECO:0007669"/>
    <property type="project" value="TreeGrafter"/>
</dbReference>
<gene>
    <name evidence="6" type="ORF">MELLADRAFT_88882</name>
</gene>
<dbReference type="Gene3D" id="3.20.20.140">
    <property type="entry name" value="Metal-dependent hydrolases"/>
    <property type="match status" value="2"/>
</dbReference>
<evidence type="ECO:0000256" key="3">
    <source>
        <dbReference type="ARBA" id="ARBA00022801"/>
    </source>
</evidence>
<evidence type="ECO:0000256" key="5">
    <source>
        <dbReference type="SAM" id="MobiDB-lite"/>
    </source>
</evidence>
<dbReference type="STRING" id="747676.F4R656"/>
<dbReference type="VEuPathDB" id="FungiDB:MELLADRAFT_88882"/>
<protein>
    <submittedName>
        <fullName evidence="6">Uncharacterized protein</fullName>
    </submittedName>
</protein>
<dbReference type="InParanoid" id="F4R656"/>
<dbReference type="eggNOG" id="KOG3968">
    <property type="taxonomic scope" value="Eukaryota"/>
</dbReference>
<dbReference type="Proteomes" id="UP000001072">
    <property type="component" value="Unassembled WGS sequence"/>
</dbReference>
<keyword evidence="4" id="KW-0862">Zinc</keyword>
<feature type="compositionally biased region" description="Polar residues" evidence="5">
    <location>
        <begin position="55"/>
        <end position="74"/>
    </location>
</feature>
<dbReference type="HOGENOM" id="CLU_733802_0_0_1"/>
<dbReference type="PANTHER" id="PTHR11271:SF6">
    <property type="entry name" value="GUANINE DEAMINASE"/>
    <property type="match status" value="1"/>
</dbReference>
<dbReference type="GO" id="GO:0008892">
    <property type="term" value="F:guanine deaminase activity"/>
    <property type="evidence" value="ECO:0007669"/>
    <property type="project" value="TreeGrafter"/>
</dbReference>
<dbReference type="GO" id="GO:0005829">
    <property type="term" value="C:cytosol"/>
    <property type="evidence" value="ECO:0007669"/>
    <property type="project" value="TreeGrafter"/>
</dbReference>
<dbReference type="AlphaFoldDB" id="F4R656"/>
<keyword evidence="2" id="KW-0479">Metal-binding</keyword>
<keyword evidence="7" id="KW-1185">Reference proteome</keyword>
<reference evidence="7" key="1">
    <citation type="journal article" date="2011" name="Proc. Natl. Acad. Sci. U.S.A.">
        <title>Obligate biotrophy features unraveled by the genomic analysis of rust fungi.</title>
        <authorList>
            <person name="Duplessis S."/>
            <person name="Cuomo C.A."/>
            <person name="Lin Y.-C."/>
            <person name="Aerts A."/>
            <person name="Tisserant E."/>
            <person name="Veneault-Fourrey C."/>
            <person name="Joly D.L."/>
            <person name="Hacquard S."/>
            <person name="Amselem J."/>
            <person name="Cantarel B.L."/>
            <person name="Chiu R."/>
            <person name="Coutinho P.M."/>
            <person name="Feau N."/>
            <person name="Field M."/>
            <person name="Frey P."/>
            <person name="Gelhaye E."/>
            <person name="Goldberg J."/>
            <person name="Grabherr M.G."/>
            <person name="Kodira C.D."/>
            <person name="Kohler A."/>
            <person name="Kuees U."/>
            <person name="Lindquist E.A."/>
            <person name="Lucas S.M."/>
            <person name="Mago R."/>
            <person name="Mauceli E."/>
            <person name="Morin E."/>
            <person name="Murat C."/>
            <person name="Pangilinan J.L."/>
            <person name="Park R."/>
            <person name="Pearson M."/>
            <person name="Quesneville H."/>
            <person name="Rouhier N."/>
            <person name="Sakthikumar S."/>
            <person name="Salamov A.A."/>
            <person name="Schmutz J."/>
            <person name="Selles B."/>
            <person name="Shapiro H."/>
            <person name="Tanguay P."/>
            <person name="Tuskan G.A."/>
            <person name="Henrissat B."/>
            <person name="Van de Peer Y."/>
            <person name="Rouze P."/>
            <person name="Ellis J.G."/>
            <person name="Dodds P.N."/>
            <person name="Schein J.E."/>
            <person name="Zhong S."/>
            <person name="Hamelin R.C."/>
            <person name="Grigoriev I.V."/>
            <person name="Szabo L.J."/>
            <person name="Martin F."/>
        </authorList>
    </citation>
    <scope>NUCLEOTIDE SEQUENCE [LARGE SCALE GENOMIC DNA]</scope>
    <source>
        <strain evidence="7">98AG31 / pathotype 3-4-7</strain>
    </source>
</reference>
<sequence>MTIQKKYQLSSTSSTNQSIKQVQTTNSLKPGFSTGGSFQALAVESIESDSESDSQTTPIIPSHRTPSTAISTSTKKGRAKQRARDRAVNQLVPLLYLIQLNSGTIPVLIRSFIHLFSPEELQLIKTGLIVFNSNGKIFGIEKETLTNQEWNLKSDVIRLLKRNWIQKKKLIDRDSEKWRDSFAWFYRYSYSFLDAVQYTNVGVGQQYELLDWLKNVTFLEETKYSYNIYSQRIFEKVVKRLLNSGTTACCYFTLIHLSASKVSSQVCVAAGQRAFIEKGNMDRNETFESFKENSVEDSIKDHEIGILSCIRDGMIATKALVLLIKNLFYLATLGGARVCNLEEQIGNFVVGKEFDGIIVHTGVSFDAIGKVEDDELI</sequence>
<dbReference type="OrthoDB" id="194468at2759"/>
<evidence type="ECO:0000313" key="6">
    <source>
        <dbReference type="EMBL" id="EGG12528.1"/>
    </source>
</evidence>
<evidence type="ECO:0000313" key="7">
    <source>
        <dbReference type="Proteomes" id="UP000001072"/>
    </source>
</evidence>
<dbReference type="SUPFAM" id="SSF51556">
    <property type="entry name" value="Metallo-dependent hydrolases"/>
    <property type="match status" value="1"/>
</dbReference>
<feature type="region of interest" description="Disordered" evidence="5">
    <location>
        <begin position="1"/>
        <end position="22"/>
    </location>
</feature>
<organism evidence="7">
    <name type="scientific">Melampsora larici-populina (strain 98AG31 / pathotype 3-4-7)</name>
    <name type="common">Poplar leaf rust fungus</name>
    <dbReference type="NCBI Taxonomy" id="747676"/>
    <lineage>
        <taxon>Eukaryota</taxon>
        <taxon>Fungi</taxon>
        <taxon>Dikarya</taxon>
        <taxon>Basidiomycota</taxon>
        <taxon>Pucciniomycotina</taxon>
        <taxon>Pucciniomycetes</taxon>
        <taxon>Pucciniales</taxon>
        <taxon>Melampsoraceae</taxon>
        <taxon>Melampsora</taxon>
    </lineage>
</organism>
<dbReference type="GeneID" id="18935022"/>
<evidence type="ECO:0000256" key="4">
    <source>
        <dbReference type="ARBA" id="ARBA00022833"/>
    </source>
</evidence>
<accession>F4R656</accession>
<evidence type="ECO:0000256" key="1">
    <source>
        <dbReference type="ARBA" id="ARBA00001947"/>
    </source>
</evidence>
<dbReference type="InterPro" id="IPR032466">
    <property type="entry name" value="Metal_Hydrolase"/>
</dbReference>
<feature type="region of interest" description="Disordered" evidence="5">
    <location>
        <begin position="47"/>
        <end position="82"/>
    </location>
</feature>
<keyword evidence="3" id="KW-0378">Hydrolase</keyword>
<proteinExistence type="predicted"/>
<dbReference type="InterPro" id="IPR051607">
    <property type="entry name" value="Metallo-dep_hydrolases"/>
</dbReference>
<name>F4R656_MELLP</name>
<comment type="cofactor">
    <cofactor evidence="1">
        <name>Zn(2+)</name>
        <dbReference type="ChEBI" id="CHEBI:29105"/>
    </cofactor>
</comment>
<dbReference type="EMBL" id="GL883091">
    <property type="protein sequence ID" value="EGG12528.1"/>
    <property type="molecule type" value="Genomic_DNA"/>
</dbReference>
<dbReference type="GO" id="GO:0008270">
    <property type="term" value="F:zinc ion binding"/>
    <property type="evidence" value="ECO:0007669"/>
    <property type="project" value="TreeGrafter"/>
</dbReference>